<dbReference type="PRINTS" id="PR00359">
    <property type="entry name" value="BP450"/>
</dbReference>
<accession>A0A7W9KQI3</accession>
<evidence type="ECO:0000256" key="2">
    <source>
        <dbReference type="ARBA" id="ARBA00022617"/>
    </source>
</evidence>
<organism evidence="8 9">
    <name type="scientific">Kutzneria kofuensis</name>
    <dbReference type="NCBI Taxonomy" id="103725"/>
    <lineage>
        <taxon>Bacteria</taxon>
        <taxon>Bacillati</taxon>
        <taxon>Actinomycetota</taxon>
        <taxon>Actinomycetes</taxon>
        <taxon>Pseudonocardiales</taxon>
        <taxon>Pseudonocardiaceae</taxon>
        <taxon>Kutzneria</taxon>
    </lineage>
</organism>
<dbReference type="SUPFAM" id="SSF48264">
    <property type="entry name" value="Cytochrome P450"/>
    <property type="match status" value="1"/>
</dbReference>
<evidence type="ECO:0000256" key="6">
    <source>
        <dbReference type="ARBA" id="ARBA00023033"/>
    </source>
</evidence>
<gene>
    <name evidence="8" type="ORF">BJ998_008029</name>
</gene>
<keyword evidence="9" id="KW-1185">Reference proteome</keyword>
<keyword evidence="3 7" id="KW-0479">Metal-binding</keyword>
<protein>
    <submittedName>
        <fullName evidence="8">Cytochrome P450</fullName>
    </submittedName>
</protein>
<dbReference type="PRINTS" id="PR00385">
    <property type="entry name" value="P450"/>
</dbReference>
<keyword evidence="4 7" id="KW-0560">Oxidoreductase</keyword>
<keyword evidence="2 7" id="KW-0349">Heme</keyword>
<dbReference type="PANTHER" id="PTHR46696:SF1">
    <property type="entry name" value="CYTOCHROME P450 YJIB-RELATED"/>
    <property type="match status" value="1"/>
</dbReference>
<dbReference type="FunFam" id="1.10.630.10:FF:000018">
    <property type="entry name" value="Cytochrome P450 monooxygenase"/>
    <property type="match status" value="1"/>
</dbReference>
<dbReference type="InterPro" id="IPR001128">
    <property type="entry name" value="Cyt_P450"/>
</dbReference>
<dbReference type="Proteomes" id="UP000585638">
    <property type="component" value="Unassembled WGS sequence"/>
</dbReference>
<name>A0A7W9KQI3_9PSEU</name>
<evidence type="ECO:0000256" key="7">
    <source>
        <dbReference type="RuleBase" id="RU000461"/>
    </source>
</evidence>
<dbReference type="EMBL" id="JACHIR010000002">
    <property type="protein sequence ID" value="MBB5896770.1"/>
    <property type="molecule type" value="Genomic_DNA"/>
</dbReference>
<evidence type="ECO:0000313" key="9">
    <source>
        <dbReference type="Proteomes" id="UP000585638"/>
    </source>
</evidence>
<sequence length="403" mass="43980">MADTELQLPGFPMPRTDPLAPPPAYALWREGPPRRVQLPLGDQPWLLTRHADVRAALADARLSADSRNPKLPRMVPLPPGPSRVSFLRMDDPEHGVLRRMLTPEFTLRRVNEMRPGIQQTVDRLIAEMAAVDGPVDLVESFSLPLPALVICQLLGVPHADQPFFQHNIEIISTVSEDSAEVAEAFGQLARYLDELTAAKEADPGEDLLGRVAARYVAAGELDHEQLVAMARLLLVAGNDATANMIAMAVLTLLRHPDQLAQLRADPGLVPSAVDELLRFLSVSQNGMVRVATADLEIGGQLIAADDGVLFSLLAANHDEDAFENASELRILRDSRSHVAFGHGAHQCLGKSLARVELQIALTSLLAAFPDISLAVDFDRLRFHFDSFVYGVDELPVFLGKEPA</sequence>
<dbReference type="InterPro" id="IPR002397">
    <property type="entry name" value="Cyt_P450_B"/>
</dbReference>
<evidence type="ECO:0000313" key="8">
    <source>
        <dbReference type="EMBL" id="MBB5896770.1"/>
    </source>
</evidence>
<dbReference type="InterPro" id="IPR036396">
    <property type="entry name" value="Cyt_P450_sf"/>
</dbReference>
<dbReference type="RefSeq" id="WP_184869280.1">
    <property type="nucleotide sequence ID" value="NZ_BAAAWY010000004.1"/>
</dbReference>
<dbReference type="GO" id="GO:0020037">
    <property type="term" value="F:heme binding"/>
    <property type="evidence" value="ECO:0007669"/>
    <property type="project" value="InterPro"/>
</dbReference>
<dbReference type="Pfam" id="PF00067">
    <property type="entry name" value="p450"/>
    <property type="match status" value="1"/>
</dbReference>
<comment type="caution">
    <text evidence="8">The sequence shown here is derived from an EMBL/GenBank/DDBJ whole genome shotgun (WGS) entry which is preliminary data.</text>
</comment>
<dbReference type="CDD" id="cd11030">
    <property type="entry name" value="CYP105-like"/>
    <property type="match status" value="1"/>
</dbReference>
<keyword evidence="5 7" id="KW-0408">Iron</keyword>
<keyword evidence="6 7" id="KW-0503">Monooxygenase</keyword>
<dbReference type="PROSITE" id="PS00086">
    <property type="entry name" value="CYTOCHROME_P450"/>
    <property type="match status" value="1"/>
</dbReference>
<dbReference type="Gene3D" id="1.10.630.10">
    <property type="entry name" value="Cytochrome P450"/>
    <property type="match status" value="1"/>
</dbReference>
<dbReference type="AlphaFoldDB" id="A0A7W9KQI3"/>
<dbReference type="InterPro" id="IPR017972">
    <property type="entry name" value="Cyt_P450_CS"/>
</dbReference>
<comment type="similarity">
    <text evidence="1 7">Belongs to the cytochrome P450 family.</text>
</comment>
<evidence type="ECO:0000256" key="4">
    <source>
        <dbReference type="ARBA" id="ARBA00023002"/>
    </source>
</evidence>
<dbReference type="GO" id="GO:0004497">
    <property type="term" value="F:monooxygenase activity"/>
    <property type="evidence" value="ECO:0007669"/>
    <property type="project" value="UniProtKB-KW"/>
</dbReference>
<dbReference type="GO" id="GO:0005506">
    <property type="term" value="F:iron ion binding"/>
    <property type="evidence" value="ECO:0007669"/>
    <property type="project" value="InterPro"/>
</dbReference>
<reference evidence="8 9" key="1">
    <citation type="submission" date="2020-08" db="EMBL/GenBank/DDBJ databases">
        <title>Sequencing the genomes of 1000 actinobacteria strains.</title>
        <authorList>
            <person name="Klenk H.-P."/>
        </authorList>
    </citation>
    <scope>NUCLEOTIDE SEQUENCE [LARGE SCALE GENOMIC DNA]</scope>
    <source>
        <strain evidence="8 9">DSM 43851</strain>
    </source>
</reference>
<evidence type="ECO:0000256" key="5">
    <source>
        <dbReference type="ARBA" id="ARBA00023004"/>
    </source>
</evidence>
<evidence type="ECO:0000256" key="3">
    <source>
        <dbReference type="ARBA" id="ARBA00022723"/>
    </source>
</evidence>
<dbReference type="GO" id="GO:0016705">
    <property type="term" value="F:oxidoreductase activity, acting on paired donors, with incorporation or reduction of molecular oxygen"/>
    <property type="evidence" value="ECO:0007669"/>
    <property type="project" value="InterPro"/>
</dbReference>
<proteinExistence type="inferred from homology"/>
<dbReference type="PANTHER" id="PTHR46696">
    <property type="entry name" value="P450, PUTATIVE (EUROFUNG)-RELATED"/>
    <property type="match status" value="1"/>
</dbReference>
<evidence type="ECO:0000256" key="1">
    <source>
        <dbReference type="ARBA" id="ARBA00010617"/>
    </source>
</evidence>